<organism evidence="3 4">
    <name type="scientific">Cercophora scortea</name>
    <dbReference type="NCBI Taxonomy" id="314031"/>
    <lineage>
        <taxon>Eukaryota</taxon>
        <taxon>Fungi</taxon>
        <taxon>Dikarya</taxon>
        <taxon>Ascomycota</taxon>
        <taxon>Pezizomycotina</taxon>
        <taxon>Sordariomycetes</taxon>
        <taxon>Sordariomycetidae</taxon>
        <taxon>Sordariales</taxon>
        <taxon>Lasiosphaeriaceae</taxon>
        <taxon>Cercophora</taxon>
    </lineage>
</organism>
<reference evidence="3" key="2">
    <citation type="submission" date="2023-06" db="EMBL/GenBank/DDBJ databases">
        <authorList>
            <consortium name="Lawrence Berkeley National Laboratory"/>
            <person name="Haridas S."/>
            <person name="Hensen N."/>
            <person name="Bonometti L."/>
            <person name="Westerberg I."/>
            <person name="Brannstrom I.O."/>
            <person name="Guillou S."/>
            <person name="Cros-Aarteil S."/>
            <person name="Calhoun S."/>
            <person name="Kuo A."/>
            <person name="Mondo S."/>
            <person name="Pangilinan J."/>
            <person name="Riley R."/>
            <person name="Labutti K."/>
            <person name="Andreopoulos B."/>
            <person name="Lipzen A."/>
            <person name="Chen C."/>
            <person name="Yanf M."/>
            <person name="Daum C."/>
            <person name="Ng V."/>
            <person name="Clum A."/>
            <person name="Steindorff A."/>
            <person name="Ohm R."/>
            <person name="Martin F."/>
            <person name="Silar P."/>
            <person name="Natvig D."/>
            <person name="Lalanne C."/>
            <person name="Gautier V."/>
            <person name="Ament-Velasquez S.L."/>
            <person name="Kruys A."/>
            <person name="Hutchinson M.I."/>
            <person name="Powell A.J."/>
            <person name="Barry K."/>
            <person name="Miller A.N."/>
            <person name="Grigoriev I.V."/>
            <person name="Debuchy R."/>
            <person name="Gladieux P."/>
            <person name="Thoren M.H."/>
            <person name="Johannesson H."/>
        </authorList>
    </citation>
    <scope>NUCLEOTIDE SEQUENCE</scope>
    <source>
        <strain evidence="3">SMH4131-1</strain>
    </source>
</reference>
<feature type="transmembrane region" description="Helical" evidence="2">
    <location>
        <begin position="12"/>
        <end position="31"/>
    </location>
</feature>
<accession>A0AAE0I785</accession>
<dbReference type="Proteomes" id="UP001286456">
    <property type="component" value="Unassembled WGS sequence"/>
</dbReference>
<evidence type="ECO:0000256" key="1">
    <source>
        <dbReference type="SAM" id="MobiDB-lite"/>
    </source>
</evidence>
<keyword evidence="4" id="KW-1185">Reference proteome</keyword>
<gene>
    <name evidence="3" type="ORF">B0T19DRAFT_274589</name>
</gene>
<evidence type="ECO:0000256" key="2">
    <source>
        <dbReference type="SAM" id="Phobius"/>
    </source>
</evidence>
<feature type="compositionally biased region" description="Low complexity" evidence="1">
    <location>
        <begin position="67"/>
        <end position="79"/>
    </location>
</feature>
<keyword evidence="2" id="KW-0472">Membrane</keyword>
<protein>
    <submittedName>
        <fullName evidence="3">Uncharacterized protein</fullName>
    </submittedName>
</protein>
<feature type="region of interest" description="Disordered" evidence="1">
    <location>
        <begin position="59"/>
        <end position="81"/>
    </location>
</feature>
<keyword evidence="2" id="KW-0812">Transmembrane</keyword>
<name>A0AAE0I785_9PEZI</name>
<dbReference type="AlphaFoldDB" id="A0AAE0I785"/>
<sequence>MTAFDISASDWRFPVTMLSVCVPFFLLILILQTRTGLGAVKKFGRLIGAYFHTAFSTGGRDRRQHQHQYQPQQLQLQSQTDRGAALRRTQSGFNGLVNPGSPSDGGGKGRVGVGWERWWLWVGKRRAVVEGPEMDVERGKRDDHGHE</sequence>
<reference evidence="3" key="1">
    <citation type="journal article" date="2023" name="Mol. Phylogenet. Evol.">
        <title>Genome-scale phylogeny and comparative genomics of the fungal order Sordariales.</title>
        <authorList>
            <person name="Hensen N."/>
            <person name="Bonometti L."/>
            <person name="Westerberg I."/>
            <person name="Brannstrom I.O."/>
            <person name="Guillou S."/>
            <person name="Cros-Aarteil S."/>
            <person name="Calhoun S."/>
            <person name="Haridas S."/>
            <person name="Kuo A."/>
            <person name="Mondo S."/>
            <person name="Pangilinan J."/>
            <person name="Riley R."/>
            <person name="LaButti K."/>
            <person name="Andreopoulos B."/>
            <person name="Lipzen A."/>
            <person name="Chen C."/>
            <person name="Yan M."/>
            <person name="Daum C."/>
            <person name="Ng V."/>
            <person name="Clum A."/>
            <person name="Steindorff A."/>
            <person name="Ohm R.A."/>
            <person name="Martin F."/>
            <person name="Silar P."/>
            <person name="Natvig D.O."/>
            <person name="Lalanne C."/>
            <person name="Gautier V."/>
            <person name="Ament-Velasquez S.L."/>
            <person name="Kruys A."/>
            <person name="Hutchinson M.I."/>
            <person name="Powell A.J."/>
            <person name="Barry K."/>
            <person name="Miller A.N."/>
            <person name="Grigoriev I.V."/>
            <person name="Debuchy R."/>
            <person name="Gladieux P."/>
            <person name="Hiltunen Thoren M."/>
            <person name="Johannesson H."/>
        </authorList>
    </citation>
    <scope>NUCLEOTIDE SEQUENCE</scope>
    <source>
        <strain evidence="3">SMH4131-1</strain>
    </source>
</reference>
<comment type="caution">
    <text evidence="3">The sequence shown here is derived from an EMBL/GenBank/DDBJ whole genome shotgun (WGS) entry which is preliminary data.</text>
</comment>
<proteinExistence type="predicted"/>
<dbReference type="EMBL" id="JAUEPO010000006">
    <property type="protein sequence ID" value="KAK3319918.1"/>
    <property type="molecule type" value="Genomic_DNA"/>
</dbReference>
<keyword evidence="2" id="KW-1133">Transmembrane helix</keyword>
<evidence type="ECO:0000313" key="3">
    <source>
        <dbReference type="EMBL" id="KAK3319918.1"/>
    </source>
</evidence>
<evidence type="ECO:0000313" key="4">
    <source>
        <dbReference type="Proteomes" id="UP001286456"/>
    </source>
</evidence>